<dbReference type="InterPro" id="IPR029058">
    <property type="entry name" value="AB_hydrolase_fold"/>
</dbReference>
<name>A0A316UR75_9BASI</name>
<evidence type="ECO:0000256" key="2">
    <source>
        <dbReference type="SAM" id="MobiDB-lite"/>
    </source>
</evidence>
<evidence type="ECO:0000313" key="5">
    <source>
        <dbReference type="Proteomes" id="UP000245884"/>
    </source>
</evidence>
<dbReference type="AlphaFoldDB" id="A0A316UR75"/>
<keyword evidence="5" id="KW-1185">Reference proteome</keyword>
<feature type="compositionally biased region" description="Polar residues" evidence="2">
    <location>
        <begin position="1"/>
        <end position="15"/>
    </location>
</feature>
<dbReference type="Pfam" id="PF12740">
    <property type="entry name" value="PETase"/>
    <property type="match status" value="1"/>
</dbReference>
<dbReference type="GO" id="GO:0016788">
    <property type="term" value="F:hydrolase activity, acting on ester bonds"/>
    <property type="evidence" value="ECO:0007669"/>
    <property type="project" value="UniProtKB-ARBA"/>
</dbReference>
<dbReference type="SUPFAM" id="SSF53474">
    <property type="entry name" value="alpha/beta-Hydrolases"/>
    <property type="match status" value="1"/>
</dbReference>
<sequence>MSGATDPQANVNGTSPPGRVESITFPSSTKDKLAGTLYYPTDYSPSSRLPAIVLGHGLGAIQSMGLQCYSHIFAARGYICLTFDYRHFGLSEGQPRQLLDTERQNADWHSALRYVRKLDSVDAERVGIFGSSFGGGHVIRVAAEDDKVAATIAQCPFTSGLRSALQLSFSSLPVTVARGVADMLFGWGNNTVMIPLAAKPGHSALMNSPDAEPEYLKLVPQKDMDRLFHNQVAARFALKILLQYPGAKAKHVKNPILFAVCGKDSVAPAGPTLKYAKQAKKGVIKHFEDMGHFSIYVGEDFKKVTKIYLDFLDEALPVKGAAAHL</sequence>
<evidence type="ECO:0000259" key="3">
    <source>
        <dbReference type="Pfam" id="PF12740"/>
    </source>
</evidence>
<keyword evidence="1 4" id="KW-0378">Hydrolase</keyword>
<dbReference type="STRING" id="1569628.A0A316UR75"/>
<dbReference type="Gene3D" id="3.40.50.1820">
    <property type="entry name" value="alpha/beta hydrolase"/>
    <property type="match status" value="1"/>
</dbReference>
<reference evidence="4 5" key="1">
    <citation type="journal article" date="2018" name="Mol. Biol. Evol.">
        <title>Broad Genomic Sampling Reveals a Smut Pathogenic Ancestry of the Fungal Clade Ustilaginomycotina.</title>
        <authorList>
            <person name="Kijpornyongpan T."/>
            <person name="Mondo S.J."/>
            <person name="Barry K."/>
            <person name="Sandor L."/>
            <person name="Lee J."/>
            <person name="Lipzen A."/>
            <person name="Pangilinan J."/>
            <person name="LaButti K."/>
            <person name="Hainaut M."/>
            <person name="Henrissat B."/>
            <person name="Grigoriev I.V."/>
            <person name="Spatafora J.W."/>
            <person name="Aime M.C."/>
        </authorList>
    </citation>
    <scope>NUCLEOTIDE SEQUENCE [LARGE SCALE GENOMIC DNA]</scope>
    <source>
        <strain evidence="4 5">MCA 5214</strain>
    </source>
</reference>
<dbReference type="PANTHER" id="PTHR22946">
    <property type="entry name" value="DIENELACTONE HYDROLASE DOMAIN-CONTAINING PROTEIN-RELATED"/>
    <property type="match status" value="1"/>
</dbReference>
<dbReference type="GeneID" id="37028013"/>
<proteinExistence type="predicted"/>
<dbReference type="PANTHER" id="PTHR22946:SF9">
    <property type="entry name" value="POLYKETIDE TRANSFERASE AF380"/>
    <property type="match status" value="1"/>
</dbReference>
<dbReference type="InterPro" id="IPR050261">
    <property type="entry name" value="FrsA_esterase"/>
</dbReference>
<dbReference type="RefSeq" id="XP_025361900.1">
    <property type="nucleotide sequence ID" value="XM_025506190.1"/>
</dbReference>
<accession>A0A316UR75</accession>
<feature type="domain" description="PET hydrolase/cutinase-like" evidence="3">
    <location>
        <begin position="19"/>
        <end position="159"/>
    </location>
</feature>
<gene>
    <name evidence="4" type="ORF">BDZ90DRAFT_232273</name>
</gene>
<dbReference type="InterPro" id="IPR041127">
    <property type="entry name" value="PET_hydrolase/cutinase-like"/>
</dbReference>
<protein>
    <submittedName>
        <fullName evidence="4">Alpha/beta-hydrolase</fullName>
    </submittedName>
</protein>
<dbReference type="OrthoDB" id="2498029at2759"/>
<evidence type="ECO:0000256" key="1">
    <source>
        <dbReference type="ARBA" id="ARBA00022801"/>
    </source>
</evidence>
<evidence type="ECO:0000313" key="4">
    <source>
        <dbReference type="EMBL" id="PWN27288.1"/>
    </source>
</evidence>
<dbReference type="Proteomes" id="UP000245884">
    <property type="component" value="Unassembled WGS sequence"/>
</dbReference>
<organism evidence="4 5">
    <name type="scientific">Jaminaea rosea</name>
    <dbReference type="NCBI Taxonomy" id="1569628"/>
    <lineage>
        <taxon>Eukaryota</taxon>
        <taxon>Fungi</taxon>
        <taxon>Dikarya</taxon>
        <taxon>Basidiomycota</taxon>
        <taxon>Ustilaginomycotina</taxon>
        <taxon>Exobasidiomycetes</taxon>
        <taxon>Microstromatales</taxon>
        <taxon>Microstromatales incertae sedis</taxon>
        <taxon>Jaminaea</taxon>
    </lineage>
</organism>
<feature type="region of interest" description="Disordered" evidence="2">
    <location>
        <begin position="1"/>
        <end position="25"/>
    </location>
</feature>
<dbReference type="EMBL" id="KZ819668">
    <property type="protein sequence ID" value="PWN27288.1"/>
    <property type="molecule type" value="Genomic_DNA"/>
</dbReference>